<feature type="domain" description="Response regulatory" evidence="3">
    <location>
        <begin position="4"/>
        <end position="120"/>
    </location>
</feature>
<dbReference type="RefSeq" id="WP_236892120.1">
    <property type="nucleotide sequence ID" value="NZ_AP024488.1"/>
</dbReference>
<keyword evidence="1 2" id="KW-0597">Phosphoprotein</keyword>
<dbReference type="CDD" id="cd00156">
    <property type="entry name" value="REC"/>
    <property type="match status" value="1"/>
</dbReference>
<keyword evidence="5" id="KW-1185">Reference proteome</keyword>
<evidence type="ECO:0000259" key="3">
    <source>
        <dbReference type="PROSITE" id="PS50110"/>
    </source>
</evidence>
<dbReference type="SUPFAM" id="SSF52172">
    <property type="entry name" value="CheY-like"/>
    <property type="match status" value="1"/>
</dbReference>
<gene>
    <name evidence="4" type="ORF">DSLASN_14190</name>
</gene>
<dbReference type="InterPro" id="IPR011006">
    <property type="entry name" value="CheY-like_superfamily"/>
</dbReference>
<sequence length="345" mass="38007">MVRQILVVDDNQPFLNLIHKLFSKLKDRYSVVTCIDGAEAIEVLKQRPIALVVTDLQMPNMDGYALLEKMRRFFPDIPAIVATSFDKPKTREAVMRYGATAYFTKPLVVEELIKTLDKTLGDQAGGGTLKHASLEMFLQLIEMEAKTCTIRVINEATGAQGVLFFREGDILNARYGGLTGNKAAYRVLSWERVTLLIENACILTRKGIQGELQAILLDAMRQKDEMENSSDVPSENKAAATLGEASALPADNEPTDELERLKELVKRSSGNPHSVEDASWAPELADKMAALQMFGNIVGAGPLKALFSDRETDQRMVVMSSGPPIRLVVGAKVQKESLIEAVLDL</sequence>
<organism evidence="4 5">
    <name type="scientific">Desulfoluna limicola</name>
    <dbReference type="NCBI Taxonomy" id="2810562"/>
    <lineage>
        <taxon>Bacteria</taxon>
        <taxon>Pseudomonadati</taxon>
        <taxon>Thermodesulfobacteriota</taxon>
        <taxon>Desulfobacteria</taxon>
        <taxon>Desulfobacterales</taxon>
        <taxon>Desulfolunaceae</taxon>
        <taxon>Desulfoluna</taxon>
    </lineage>
</organism>
<dbReference type="InterPro" id="IPR025497">
    <property type="entry name" value="PatA-like_N"/>
</dbReference>
<evidence type="ECO:0000256" key="1">
    <source>
        <dbReference type="ARBA" id="ARBA00022553"/>
    </source>
</evidence>
<dbReference type="PANTHER" id="PTHR44591:SF3">
    <property type="entry name" value="RESPONSE REGULATORY DOMAIN-CONTAINING PROTEIN"/>
    <property type="match status" value="1"/>
</dbReference>
<name>A0ABN6EZS4_9BACT</name>
<dbReference type="EMBL" id="AP024488">
    <property type="protein sequence ID" value="BCS95787.1"/>
    <property type="molecule type" value="Genomic_DNA"/>
</dbReference>
<feature type="modified residue" description="4-aspartylphosphate" evidence="2">
    <location>
        <position position="55"/>
    </location>
</feature>
<protein>
    <recommendedName>
        <fullName evidence="3">Response regulatory domain-containing protein</fullName>
    </recommendedName>
</protein>
<dbReference type="Pfam" id="PF14332">
    <property type="entry name" value="DUF4388"/>
    <property type="match status" value="1"/>
</dbReference>
<evidence type="ECO:0000256" key="2">
    <source>
        <dbReference type="PROSITE-ProRule" id="PRU00169"/>
    </source>
</evidence>
<evidence type="ECO:0000313" key="5">
    <source>
        <dbReference type="Proteomes" id="UP001320148"/>
    </source>
</evidence>
<dbReference type="Gene3D" id="3.40.50.2300">
    <property type="match status" value="1"/>
</dbReference>
<evidence type="ECO:0000313" key="4">
    <source>
        <dbReference type="EMBL" id="BCS95787.1"/>
    </source>
</evidence>
<accession>A0ABN6EZS4</accession>
<proteinExistence type="predicted"/>
<reference evidence="4 5" key="1">
    <citation type="submission" date="2021-02" db="EMBL/GenBank/DDBJ databases">
        <title>Complete genome of Desulfoluna sp. strain ASN36.</title>
        <authorList>
            <person name="Takahashi A."/>
            <person name="Kojima H."/>
            <person name="Fukui M."/>
        </authorList>
    </citation>
    <scope>NUCLEOTIDE SEQUENCE [LARGE SCALE GENOMIC DNA]</scope>
    <source>
        <strain evidence="4 5">ASN36</strain>
    </source>
</reference>
<dbReference type="PANTHER" id="PTHR44591">
    <property type="entry name" value="STRESS RESPONSE REGULATOR PROTEIN 1"/>
    <property type="match status" value="1"/>
</dbReference>
<dbReference type="Proteomes" id="UP001320148">
    <property type="component" value="Chromosome"/>
</dbReference>
<dbReference type="Pfam" id="PF00072">
    <property type="entry name" value="Response_reg"/>
    <property type="match status" value="1"/>
</dbReference>
<dbReference type="InterPro" id="IPR001789">
    <property type="entry name" value="Sig_transdc_resp-reg_receiver"/>
</dbReference>
<dbReference type="PROSITE" id="PS50110">
    <property type="entry name" value="RESPONSE_REGULATORY"/>
    <property type="match status" value="1"/>
</dbReference>
<dbReference type="SMART" id="SM00448">
    <property type="entry name" value="REC"/>
    <property type="match status" value="1"/>
</dbReference>
<dbReference type="InterPro" id="IPR050595">
    <property type="entry name" value="Bact_response_regulator"/>
</dbReference>